<dbReference type="PANTHER" id="PTHR10513:SF47">
    <property type="entry name" value="DEOXYNUCLEOSIDE KINASE DOMAIN-CONTAINING PROTEIN"/>
    <property type="match status" value="1"/>
</dbReference>
<evidence type="ECO:0000259" key="1">
    <source>
        <dbReference type="Pfam" id="PF01712"/>
    </source>
</evidence>
<reference evidence="2 3" key="1">
    <citation type="submission" date="2024-09" db="EMBL/GenBank/DDBJ databases">
        <title>Chromosome-scale assembly of Riccia sorocarpa.</title>
        <authorList>
            <person name="Paukszto L."/>
        </authorList>
    </citation>
    <scope>NUCLEOTIDE SEQUENCE [LARGE SCALE GENOMIC DNA]</scope>
    <source>
        <strain evidence="2">LP-2024</strain>
        <tissue evidence="2">Aerial parts of the thallus</tissue>
    </source>
</reference>
<dbReference type="EMBL" id="JBJQOH010000004">
    <property type="protein sequence ID" value="KAL3688962.1"/>
    <property type="molecule type" value="Genomic_DNA"/>
</dbReference>
<sequence length="260" mass="29433">MLHLLQKDPRLQRVMEVLEEPAHELWKNVSGTGLDMLHASYEDPSRYSYLFQSYVFITRFLLHNSPARRSKPAVLVTERSVSTDRIVFLEALLEQGFLDEPEAEAYETWYNAVVRALPNILADSFIYLRASPSVCYERLKRRAGSEEARVGLDYLQLLHRKHEDWFVQRTSAIAGHGDKGGGSLRVIDNLRIPSGVQGRQVLVVDCNLNLNLAEKSPERDALVDQIVEFLLSQLSQSALGLNLELAQLLINSESHGEGHL</sequence>
<name>A0ABD3HES8_9MARC</name>
<dbReference type="InterPro" id="IPR050566">
    <property type="entry name" value="Deoxyribonucleoside_kinase"/>
</dbReference>
<comment type="caution">
    <text evidence="2">The sequence shown here is derived from an EMBL/GenBank/DDBJ whole genome shotgun (WGS) entry which is preliminary data.</text>
</comment>
<feature type="domain" description="Deoxynucleoside kinase" evidence="1">
    <location>
        <begin position="15"/>
        <end position="229"/>
    </location>
</feature>
<keyword evidence="3" id="KW-1185">Reference proteome</keyword>
<dbReference type="AlphaFoldDB" id="A0ABD3HES8"/>
<dbReference type="InterPro" id="IPR031314">
    <property type="entry name" value="DNK_dom"/>
</dbReference>
<gene>
    <name evidence="2" type="ORF">R1sor_015271</name>
</gene>
<dbReference type="Pfam" id="PF01712">
    <property type="entry name" value="dNK"/>
    <property type="match status" value="1"/>
</dbReference>
<dbReference type="PANTHER" id="PTHR10513">
    <property type="entry name" value="DEOXYNUCLEOSIDE KINASE"/>
    <property type="match status" value="1"/>
</dbReference>
<evidence type="ECO:0000313" key="3">
    <source>
        <dbReference type="Proteomes" id="UP001633002"/>
    </source>
</evidence>
<dbReference type="Gene3D" id="3.40.50.300">
    <property type="entry name" value="P-loop containing nucleotide triphosphate hydrolases"/>
    <property type="match status" value="1"/>
</dbReference>
<protein>
    <recommendedName>
        <fullName evidence="1">Deoxynucleoside kinase domain-containing protein</fullName>
    </recommendedName>
</protein>
<dbReference type="Proteomes" id="UP001633002">
    <property type="component" value="Unassembled WGS sequence"/>
</dbReference>
<accession>A0ABD3HES8</accession>
<dbReference type="SUPFAM" id="SSF52540">
    <property type="entry name" value="P-loop containing nucleoside triphosphate hydrolases"/>
    <property type="match status" value="1"/>
</dbReference>
<dbReference type="InterPro" id="IPR027417">
    <property type="entry name" value="P-loop_NTPase"/>
</dbReference>
<proteinExistence type="predicted"/>
<evidence type="ECO:0000313" key="2">
    <source>
        <dbReference type="EMBL" id="KAL3688962.1"/>
    </source>
</evidence>
<organism evidence="2 3">
    <name type="scientific">Riccia sorocarpa</name>
    <dbReference type="NCBI Taxonomy" id="122646"/>
    <lineage>
        <taxon>Eukaryota</taxon>
        <taxon>Viridiplantae</taxon>
        <taxon>Streptophyta</taxon>
        <taxon>Embryophyta</taxon>
        <taxon>Marchantiophyta</taxon>
        <taxon>Marchantiopsida</taxon>
        <taxon>Marchantiidae</taxon>
        <taxon>Marchantiales</taxon>
        <taxon>Ricciaceae</taxon>
        <taxon>Riccia</taxon>
    </lineage>
</organism>